<evidence type="ECO:0008006" key="3">
    <source>
        <dbReference type="Google" id="ProtNLM"/>
    </source>
</evidence>
<comment type="caution">
    <text evidence="1">The sequence shown here is derived from an EMBL/GenBank/DDBJ whole genome shotgun (WGS) entry which is preliminary data.</text>
</comment>
<sequence>MKGDTNIQHETKMEQIALNQLGQDPDIRAILEIIRSLELKDSWLAAGCVRNFIWNMLSERPGFDSETDVDVIFFDPTYAEAETIELEAKLKADWPQYRWELRNQAYMHRHSPGTAPYKNACEAMSKYPERCTAIGLRLLENDKLELFAPYGLEDILNFQVRPTSHFLENKERQHVYVERLAKKNWQKRWPQLEYHYPNK</sequence>
<dbReference type="Pfam" id="PF06042">
    <property type="entry name" value="NTP_transf_6"/>
    <property type="match status" value="1"/>
</dbReference>
<dbReference type="InterPro" id="IPR009267">
    <property type="entry name" value="NTP_transf_6"/>
</dbReference>
<proteinExistence type="predicted"/>
<dbReference type="Proteomes" id="UP000269317">
    <property type="component" value="Unassembled WGS sequence"/>
</dbReference>
<gene>
    <name evidence="1" type="ORF">D8887_00120</name>
</gene>
<dbReference type="PANTHER" id="PTHR39166:SF1">
    <property type="entry name" value="BLL1166 PROTEIN"/>
    <property type="match status" value="1"/>
</dbReference>
<dbReference type="AlphaFoldDB" id="A0A3R9HJD3"/>
<name>A0A3R9HJD3_STRSA</name>
<dbReference type="EMBL" id="RJML01000001">
    <property type="protein sequence ID" value="RSI12062.1"/>
    <property type="molecule type" value="Genomic_DNA"/>
</dbReference>
<evidence type="ECO:0000313" key="1">
    <source>
        <dbReference type="EMBL" id="RSI12062.1"/>
    </source>
</evidence>
<reference evidence="1 2" key="1">
    <citation type="submission" date="2018-11" db="EMBL/GenBank/DDBJ databases">
        <title>Species Designations Belie Phenotypic and Genotypic Heterogeneity in Oral Streptococci.</title>
        <authorList>
            <person name="Velsko I."/>
        </authorList>
    </citation>
    <scope>NUCLEOTIDE SEQUENCE [LARGE SCALE GENOMIC DNA]</scope>
    <source>
        <strain evidence="1 2">KLC03</strain>
    </source>
</reference>
<dbReference type="PANTHER" id="PTHR39166">
    <property type="entry name" value="BLL1166 PROTEIN"/>
    <property type="match status" value="1"/>
</dbReference>
<protein>
    <recommendedName>
        <fullName evidence="3">Nucleotidyltransferase family protein</fullName>
    </recommendedName>
</protein>
<accession>A0A3R9HJD3</accession>
<evidence type="ECO:0000313" key="2">
    <source>
        <dbReference type="Proteomes" id="UP000269317"/>
    </source>
</evidence>
<organism evidence="1 2">
    <name type="scientific">Streptococcus sanguinis</name>
    <dbReference type="NCBI Taxonomy" id="1305"/>
    <lineage>
        <taxon>Bacteria</taxon>
        <taxon>Bacillati</taxon>
        <taxon>Bacillota</taxon>
        <taxon>Bacilli</taxon>
        <taxon>Lactobacillales</taxon>
        <taxon>Streptococcaceae</taxon>
        <taxon>Streptococcus</taxon>
    </lineage>
</organism>